<dbReference type="SUPFAM" id="SSF82771">
    <property type="entry name" value="GIY-YIG endonuclease"/>
    <property type="match status" value="1"/>
</dbReference>
<keyword evidence="4 7" id="KW-0267">Excision nuclease</keyword>
<dbReference type="PROSITE" id="PS50164">
    <property type="entry name" value="GIY_YIG"/>
    <property type="match status" value="1"/>
</dbReference>
<dbReference type="FunFam" id="3.40.1440.10:FF:000001">
    <property type="entry name" value="UvrABC system protein C"/>
    <property type="match status" value="1"/>
</dbReference>
<dbReference type="GO" id="GO:0009380">
    <property type="term" value="C:excinuclease repair complex"/>
    <property type="evidence" value="ECO:0007669"/>
    <property type="project" value="InterPro"/>
</dbReference>
<dbReference type="NCBIfam" id="TIGR00194">
    <property type="entry name" value="uvrC"/>
    <property type="match status" value="1"/>
</dbReference>
<dbReference type="InterPro" id="IPR004791">
    <property type="entry name" value="UvrC"/>
</dbReference>
<dbReference type="InterPro" id="IPR000305">
    <property type="entry name" value="GIY-YIG_endonuc"/>
</dbReference>
<comment type="subunit">
    <text evidence="7">Interacts with UvrB in an incision complex.</text>
</comment>
<dbReference type="GO" id="GO:0003677">
    <property type="term" value="F:DNA binding"/>
    <property type="evidence" value="ECO:0007669"/>
    <property type="project" value="UniProtKB-UniRule"/>
</dbReference>
<dbReference type="CDD" id="cd10434">
    <property type="entry name" value="GIY-YIG_UvrC_Cho"/>
    <property type="match status" value="1"/>
</dbReference>
<dbReference type="InterPro" id="IPR036876">
    <property type="entry name" value="UVR_dom_sf"/>
</dbReference>
<dbReference type="InterPro" id="IPR035901">
    <property type="entry name" value="GIY-YIG_endonuc_sf"/>
</dbReference>
<evidence type="ECO:0000313" key="10">
    <source>
        <dbReference type="EMBL" id="CBL87340.1"/>
    </source>
</evidence>
<dbReference type="HAMAP" id="MF_00203">
    <property type="entry name" value="UvrC"/>
    <property type="match status" value="1"/>
</dbReference>
<dbReference type="Gene3D" id="1.10.150.20">
    <property type="entry name" value="5' to 3' exonuclease, C-terminal subdomain"/>
    <property type="match status" value="1"/>
</dbReference>
<evidence type="ECO:0000259" key="8">
    <source>
        <dbReference type="PROSITE" id="PS50164"/>
    </source>
</evidence>
<keyword evidence="1 7" id="KW-0963">Cytoplasm</keyword>
<dbReference type="AlphaFoldDB" id="F4MMH7"/>
<keyword evidence="3 7" id="KW-0228">DNA excision</keyword>
<dbReference type="InterPro" id="IPR010994">
    <property type="entry name" value="RuvA_2-like"/>
</dbReference>
<dbReference type="InterPro" id="IPR001162">
    <property type="entry name" value="UvrC_RNase_H_dom"/>
</dbReference>
<dbReference type="FunFam" id="3.30.420.340:FF:000001">
    <property type="entry name" value="UvrABC system protein C"/>
    <property type="match status" value="1"/>
</dbReference>
<organism evidence="10">
    <name type="scientific">uncultured Sphingobacteriia bacterium</name>
    <dbReference type="NCBI Taxonomy" id="246143"/>
    <lineage>
        <taxon>Bacteria</taxon>
        <taxon>Pseudomonadati</taxon>
        <taxon>Bacteroidota</taxon>
        <taxon>Sphingobacteriia</taxon>
        <taxon>environmental samples</taxon>
    </lineage>
</organism>
<feature type="domain" description="UvrC family homology region profile" evidence="9">
    <location>
        <begin position="335"/>
        <end position="471"/>
    </location>
</feature>
<reference evidence="10" key="1">
    <citation type="submission" date="2010-05" db="EMBL/GenBank/DDBJ databases">
        <authorList>
            <person name="Genoscope - CEA"/>
        </authorList>
    </citation>
    <scope>NUCLEOTIDE SEQUENCE</scope>
</reference>
<keyword evidence="5 7" id="KW-0234">DNA repair</keyword>
<comment type="similarity">
    <text evidence="7">Belongs to the UvrC family.</text>
</comment>
<evidence type="ECO:0000256" key="1">
    <source>
        <dbReference type="ARBA" id="ARBA00022490"/>
    </source>
</evidence>
<sequence>MNHLPGEELKASIALIPNKPGVYEFYDANQKILYVGKAKKLKKRVQSYFQKEQTSARLKLLVKKITSIEFTTVESDQEAFLLENNLIKEHQPKYNIQLKDDKSYPYIVIRNEPIPRLYFTRRKVQDGSEYFGPYTGVKHVRAIVNLAKELHPLRTCKLDLSPDKISQGKYKVCLEYHIGNCLAPCTGEQSASEYNEGIDTIRKILEGKTSNIIDALIERRNQATQELNFEQAHYYQKKIEKIQEFRMPSLVENLGIEQADVYQILHKEHGSAIHHIKIREYSIIFSTINQVIPKLHEDDEELLLQAIRKFTMAQPLEAIPPIIAPIDLDFPFAPVNVPERGEKNRILLMMKKNLMEHKFKSKTKVNQDHLEQIQKDLRLTSLPKHIECFDNSNIQGSNPVASCVVFINGRPAKSAYRHFNVKTVDGPDDYASMREIVKRRYTGQIKKGEALPDLIVIDGGKGQLNAAVEALKEVGIYQEVAVIGIAKQLEELFYPNDPLPLMLNKRSPALKLIQQIRNEAHRFAITFHRKKRSQHFTRTSLEVIDGIGEKTAIQLLRSFGSVEAIRNATMEDIALVIGQKKAQLIKAGLH</sequence>
<keyword evidence="2 7" id="KW-0227">DNA damage</keyword>
<evidence type="ECO:0000256" key="2">
    <source>
        <dbReference type="ARBA" id="ARBA00022763"/>
    </source>
</evidence>
<dbReference type="PANTHER" id="PTHR30562:SF1">
    <property type="entry name" value="UVRABC SYSTEM PROTEIN C"/>
    <property type="match status" value="1"/>
</dbReference>
<gene>
    <name evidence="7" type="primary">uvrC</name>
    <name evidence="10" type="ORF">S18_1049_0021</name>
</gene>
<dbReference type="EMBL" id="FQ032818">
    <property type="protein sequence ID" value="CBL87340.1"/>
    <property type="molecule type" value="Genomic_DNA"/>
</dbReference>
<dbReference type="SUPFAM" id="SSF47781">
    <property type="entry name" value="RuvA domain 2-like"/>
    <property type="match status" value="1"/>
</dbReference>
<keyword evidence="6 7" id="KW-0742">SOS response</keyword>
<dbReference type="Gene3D" id="3.40.1440.10">
    <property type="entry name" value="GIY-YIG endonuclease"/>
    <property type="match status" value="1"/>
</dbReference>
<comment type="function">
    <text evidence="7">The UvrABC repair system catalyzes the recognition and processing of DNA lesions. UvrC both incises the 5' and 3' sides of the lesion. The N-terminal half is responsible for the 3' incision and the C-terminal half is responsible for the 5' incision.</text>
</comment>
<evidence type="ECO:0000256" key="5">
    <source>
        <dbReference type="ARBA" id="ARBA00023204"/>
    </source>
</evidence>
<proteinExistence type="inferred from homology"/>
<dbReference type="PANTHER" id="PTHR30562">
    <property type="entry name" value="UVRC/OXIDOREDUCTASE"/>
    <property type="match status" value="1"/>
</dbReference>
<dbReference type="Pfam" id="PF08459">
    <property type="entry name" value="UvrC_RNaseH_dom"/>
    <property type="match status" value="1"/>
</dbReference>
<dbReference type="Pfam" id="PF14520">
    <property type="entry name" value="HHH_5"/>
    <property type="match status" value="1"/>
</dbReference>
<dbReference type="Pfam" id="PF01541">
    <property type="entry name" value="GIY-YIG"/>
    <property type="match status" value="1"/>
</dbReference>
<dbReference type="GO" id="GO:0006289">
    <property type="term" value="P:nucleotide-excision repair"/>
    <property type="evidence" value="ECO:0007669"/>
    <property type="project" value="UniProtKB-UniRule"/>
</dbReference>
<protein>
    <recommendedName>
        <fullName evidence="7">UvrABC system protein C</fullName>
        <shortName evidence="7">Protein UvrC</shortName>
    </recommendedName>
    <alternativeName>
        <fullName evidence="7">Excinuclease ABC subunit C</fullName>
    </alternativeName>
</protein>
<reference evidence="10" key="2">
    <citation type="journal article" date="2012" name="Environ. Microbiol.">
        <title>Genomic content of uncultured Bacteroidetes from contrasting oceanic provinces in the North Atlantic Ocean.</title>
        <authorList>
            <person name="Gomez-Pereira P.R."/>
            <person name="Schuler M."/>
            <person name="Fuchs B.M."/>
            <person name="Bennke C."/>
            <person name="Teeling H."/>
            <person name="Waldmann J."/>
            <person name="Richter M."/>
            <person name="Barbe V."/>
            <person name="Bataille E."/>
            <person name="Glockner F.O."/>
            <person name="Amann R."/>
        </authorList>
    </citation>
    <scope>NUCLEOTIDE SEQUENCE</scope>
</reference>
<dbReference type="GO" id="GO:0009381">
    <property type="term" value="F:excinuclease ABC activity"/>
    <property type="evidence" value="ECO:0007669"/>
    <property type="project" value="UniProtKB-UniRule"/>
</dbReference>
<dbReference type="PROSITE" id="PS50165">
    <property type="entry name" value="UVRC"/>
    <property type="match status" value="1"/>
</dbReference>
<accession>F4MMH7</accession>
<dbReference type="GO" id="GO:0009432">
    <property type="term" value="P:SOS response"/>
    <property type="evidence" value="ECO:0007669"/>
    <property type="project" value="UniProtKB-UniRule"/>
</dbReference>
<name>F4MMH7_9BACT</name>
<comment type="subcellular location">
    <subcellularLocation>
        <location evidence="7">Cytoplasm</location>
    </subcellularLocation>
</comment>
<evidence type="ECO:0000256" key="3">
    <source>
        <dbReference type="ARBA" id="ARBA00022769"/>
    </source>
</evidence>
<evidence type="ECO:0000256" key="4">
    <source>
        <dbReference type="ARBA" id="ARBA00022881"/>
    </source>
</evidence>
<evidence type="ECO:0000259" key="9">
    <source>
        <dbReference type="PROSITE" id="PS50165"/>
    </source>
</evidence>
<dbReference type="GO" id="GO:0005737">
    <property type="term" value="C:cytoplasm"/>
    <property type="evidence" value="ECO:0007669"/>
    <property type="project" value="UniProtKB-SubCell"/>
</dbReference>
<feature type="domain" description="GIY-YIG" evidence="8">
    <location>
        <begin position="18"/>
        <end position="96"/>
    </location>
</feature>
<dbReference type="InterPro" id="IPR047296">
    <property type="entry name" value="GIY-YIG_UvrC_Cho"/>
</dbReference>
<evidence type="ECO:0000256" key="6">
    <source>
        <dbReference type="ARBA" id="ARBA00023236"/>
    </source>
</evidence>
<dbReference type="Gene3D" id="3.30.420.340">
    <property type="entry name" value="UvrC, RNAse H endonuclease domain"/>
    <property type="match status" value="1"/>
</dbReference>
<evidence type="ECO:0000256" key="7">
    <source>
        <dbReference type="HAMAP-Rule" id="MF_00203"/>
    </source>
</evidence>
<dbReference type="InterPro" id="IPR038476">
    <property type="entry name" value="UvrC_RNase_H_dom_sf"/>
</dbReference>
<dbReference type="SMART" id="SM00465">
    <property type="entry name" value="GIYc"/>
    <property type="match status" value="1"/>
</dbReference>
<dbReference type="InterPro" id="IPR050066">
    <property type="entry name" value="UvrABC_protein_C"/>
</dbReference>
<dbReference type="SUPFAM" id="SSF46600">
    <property type="entry name" value="C-terminal UvrC-binding domain of UvrB"/>
    <property type="match status" value="1"/>
</dbReference>